<sequence precursor="true">MRSLQLLARRTLRQAMVVAVVAATTAYTAHAQSEAPVETGPRVSLDAVDMPAASVELDLGPGLVRHFFRTGDAVVAGLLEGLATSEDPSAKENLQFAAKQITSARELGDVLSEVVREVHIRVWANGEATEGQAEQLVAYFDSTLKGEAWEPVLRARDGEEMVRLYVHREEDSVNGIVIVAANGPDEMVALNVVGDLSPDNVQRLVSTATRIGVQLGLDSELSKGIGQLKQEIESKRNR</sequence>
<gene>
    <name evidence="2" type="ORF">Pan181_22550</name>
</gene>
<evidence type="ECO:0000256" key="1">
    <source>
        <dbReference type="SAM" id="SignalP"/>
    </source>
</evidence>
<organism evidence="2 3">
    <name type="scientific">Aeoliella mucimassa</name>
    <dbReference type="NCBI Taxonomy" id="2527972"/>
    <lineage>
        <taxon>Bacteria</taxon>
        <taxon>Pseudomonadati</taxon>
        <taxon>Planctomycetota</taxon>
        <taxon>Planctomycetia</taxon>
        <taxon>Pirellulales</taxon>
        <taxon>Lacipirellulaceae</taxon>
        <taxon>Aeoliella</taxon>
    </lineage>
</organism>
<dbReference type="KEGG" id="amuc:Pan181_22550"/>
<dbReference type="RefSeq" id="WP_145246813.1">
    <property type="nucleotide sequence ID" value="NZ_CP036278.1"/>
</dbReference>
<dbReference type="OrthoDB" id="282368at2"/>
<protein>
    <recommendedName>
        <fullName evidence="4">DUF4252 domain-containing protein</fullName>
    </recommendedName>
</protein>
<feature type="signal peptide" evidence="1">
    <location>
        <begin position="1"/>
        <end position="31"/>
    </location>
</feature>
<reference evidence="2 3" key="1">
    <citation type="submission" date="2019-02" db="EMBL/GenBank/DDBJ databases">
        <title>Deep-cultivation of Planctomycetes and their phenomic and genomic characterization uncovers novel biology.</title>
        <authorList>
            <person name="Wiegand S."/>
            <person name="Jogler M."/>
            <person name="Boedeker C."/>
            <person name="Pinto D."/>
            <person name="Vollmers J."/>
            <person name="Rivas-Marin E."/>
            <person name="Kohn T."/>
            <person name="Peeters S.H."/>
            <person name="Heuer A."/>
            <person name="Rast P."/>
            <person name="Oberbeckmann S."/>
            <person name="Bunk B."/>
            <person name="Jeske O."/>
            <person name="Meyerdierks A."/>
            <person name="Storesund J.E."/>
            <person name="Kallscheuer N."/>
            <person name="Luecker S."/>
            <person name="Lage O.M."/>
            <person name="Pohl T."/>
            <person name="Merkel B.J."/>
            <person name="Hornburger P."/>
            <person name="Mueller R.-W."/>
            <person name="Bruemmer F."/>
            <person name="Labrenz M."/>
            <person name="Spormann A.M."/>
            <person name="Op den Camp H."/>
            <person name="Overmann J."/>
            <person name="Amann R."/>
            <person name="Jetten M.S.M."/>
            <person name="Mascher T."/>
            <person name="Medema M.H."/>
            <person name="Devos D.P."/>
            <person name="Kaster A.-K."/>
            <person name="Ovreas L."/>
            <person name="Rohde M."/>
            <person name="Galperin M.Y."/>
            <person name="Jogler C."/>
        </authorList>
    </citation>
    <scope>NUCLEOTIDE SEQUENCE [LARGE SCALE GENOMIC DNA]</scope>
    <source>
        <strain evidence="2 3">Pan181</strain>
    </source>
</reference>
<keyword evidence="3" id="KW-1185">Reference proteome</keyword>
<dbReference type="Proteomes" id="UP000315750">
    <property type="component" value="Chromosome"/>
</dbReference>
<keyword evidence="1" id="KW-0732">Signal</keyword>
<dbReference type="EMBL" id="CP036278">
    <property type="protein sequence ID" value="QDU56052.1"/>
    <property type="molecule type" value="Genomic_DNA"/>
</dbReference>
<proteinExistence type="predicted"/>
<evidence type="ECO:0000313" key="2">
    <source>
        <dbReference type="EMBL" id="QDU56052.1"/>
    </source>
</evidence>
<accession>A0A518AMU7</accession>
<name>A0A518AMU7_9BACT</name>
<dbReference type="Pfam" id="PF14060">
    <property type="entry name" value="DUF4252"/>
    <property type="match status" value="1"/>
</dbReference>
<dbReference type="InterPro" id="IPR025348">
    <property type="entry name" value="DUF4252"/>
</dbReference>
<dbReference type="AlphaFoldDB" id="A0A518AMU7"/>
<evidence type="ECO:0000313" key="3">
    <source>
        <dbReference type="Proteomes" id="UP000315750"/>
    </source>
</evidence>
<feature type="chain" id="PRO_5022208637" description="DUF4252 domain-containing protein" evidence="1">
    <location>
        <begin position="32"/>
        <end position="238"/>
    </location>
</feature>
<evidence type="ECO:0008006" key="4">
    <source>
        <dbReference type="Google" id="ProtNLM"/>
    </source>
</evidence>